<dbReference type="FunFam" id="1.25.40.420:FF:000008">
    <property type="entry name" value="BTB/POZ domain-containing protein POB1"/>
    <property type="match status" value="1"/>
</dbReference>
<evidence type="ECO:0000313" key="6">
    <source>
        <dbReference type="EnsemblPlants" id="KQK12307"/>
    </source>
</evidence>
<accession>A0A0Q3J2Y4</accession>
<evidence type="ECO:0000259" key="4">
    <source>
        <dbReference type="PROSITE" id="PS50097"/>
    </source>
</evidence>
<name>A0A0Q3J2Y4_BRADI</name>
<dbReference type="CDD" id="cd18186">
    <property type="entry name" value="BTB_POZ_ZBTB_KLHL-like"/>
    <property type="match status" value="1"/>
</dbReference>
<dbReference type="OrthoDB" id="45365at2759"/>
<dbReference type="PANTHER" id="PTHR46336">
    <property type="entry name" value="OS02G0260700 PROTEIN"/>
    <property type="match status" value="1"/>
</dbReference>
<keyword evidence="7" id="KW-1185">Reference proteome</keyword>
<dbReference type="EMBL" id="CM000880">
    <property type="protein sequence ID" value="KQK12307.1"/>
    <property type="molecule type" value="Genomic_DNA"/>
</dbReference>
<comment type="pathway">
    <text evidence="2">Protein modification; protein ubiquitination.</text>
</comment>
<dbReference type="PROSITE" id="PS50097">
    <property type="entry name" value="BTB"/>
    <property type="match status" value="1"/>
</dbReference>
<protein>
    <recommendedName>
        <fullName evidence="4">BTB domain-containing protein</fullName>
    </recommendedName>
</protein>
<dbReference type="GO" id="GO:0005634">
    <property type="term" value="C:nucleus"/>
    <property type="evidence" value="ECO:0000318"/>
    <property type="project" value="GO_Central"/>
</dbReference>
<dbReference type="SMART" id="SM00875">
    <property type="entry name" value="BACK"/>
    <property type="match status" value="1"/>
</dbReference>
<reference evidence="5" key="2">
    <citation type="submission" date="2017-06" db="EMBL/GenBank/DDBJ databases">
        <title>WGS assembly of Brachypodium distachyon.</title>
        <authorList>
            <consortium name="The International Brachypodium Initiative"/>
            <person name="Lucas S."/>
            <person name="Harmon-Smith M."/>
            <person name="Lail K."/>
            <person name="Tice H."/>
            <person name="Grimwood J."/>
            <person name="Bruce D."/>
            <person name="Barry K."/>
            <person name="Shu S."/>
            <person name="Lindquist E."/>
            <person name="Wang M."/>
            <person name="Pitluck S."/>
            <person name="Vogel J.P."/>
            <person name="Garvin D.F."/>
            <person name="Mockler T.C."/>
            <person name="Schmutz J."/>
            <person name="Rokhsar D."/>
            <person name="Bevan M.W."/>
        </authorList>
    </citation>
    <scope>NUCLEOTIDE SEQUENCE</scope>
    <source>
        <strain evidence="5">Bd21</strain>
    </source>
</reference>
<evidence type="ECO:0000313" key="5">
    <source>
        <dbReference type="EMBL" id="KQK12307.1"/>
    </source>
</evidence>
<dbReference type="InterPro" id="IPR011705">
    <property type="entry name" value="BACK"/>
</dbReference>
<feature type="domain" description="BTB" evidence="4">
    <location>
        <begin position="137"/>
        <end position="197"/>
    </location>
</feature>
<proteinExistence type="predicted"/>
<dbReference type="ExpressionAtlas" id="A0A0Q3J2Y4">
    <property type="expression patterns" value="baseline"/>
</dbReference>
<dbReference type="InterPro" id="IPR045890">
    <property type="entry name" value="POB1-like"/>
</dbReference>
<dbReference type="Gene3D" id="1.25.40.420">
    <property type="match status" value="1"/>
</dbReference>
<dbReference type="FunFam" id="3.30.710.10:FF:000106">
    <property type="entry name" value="BTB/POZ domain-containing protein POB1"/>
    <property type="match status" value="1"/>
</dbReference>
<evidence type="ECO:0000256" key="1">
    <source>
        <dbReference type="ARBA" id="ARBA00002668"/>
    </source>
</evidence>
<dbReference type="InterPro" id="IPR000210">
    <property type="entry name" value="BTB/POZ_dom"/>
</dbReference>
<gene>
    <name evidence="5" type="ORF">BRADI_1g02840v3</name>
</gene>
<sequence>MRAHLASRGPGSPNLRVTDKWAYPAHIFQGHFSPIQLARVYGHGLLPLPEMAERMAADGESSVAAAAEAEMKMECFDFAFNSERFSDRLLRIEVVASDDIAEGFLPDCTRHRKDKGDKRQRIASSPTMADTPVLRVKTLHINSAILAARSSFFLKLFSNGMKESDQTQTTIRISDSEENAFMELLSFMYSGKLMTTEPSLLLDILMSADKFEVPSCMRHCSQLLISLPMTTESALLYLEHRCSISMTAEVQLVIGAAKQFLANKFRDFDEFYDEAMKIPLAGIEVIFSNNDLHVHSEDDVYNFLLRWARAQYPESEERRKILSSRLLPLVRFSHMPGLALQEILMCTDTDIDHDQITKLVTEVLLQKGYPAQLEGALGAPAMVAERAYASKPMKMVAFDQPCRQVIVYWDLTFQECSRLFPSGEIYSHRFYLAGQEFCLVAACESDEENESHGFCIYLGISNKPEGSPDMTVDFEFSASKRSPRKFDDGSCSQHTFTDDPECAFKGLFCTPWLAFIADDSLFIDGVLHMRSDLAVVEQPQLQT</sequence>
<dbReference type="GO" id="GO:0010114">
    <property type="term" value="P:response to red light"/>
    <property type="evidence" value="ECO:0000318"/>
    <property type="project" value="GO_Central"/>
</dbReference>
<dbReference type="InParanoid" id="A0A0Q3J2Y4"/>
<dbReference type="EnsemblPlants" id="KQK12307">
    <property type="protein sequence ID" value="KQK12307"/>
    <property type="gene ID" value="BRADI_1g02840v3"/>
</dbReference>
<keyword evidence="3" id="KW-0833">Ubl conjugation pathway</keyword>
<reference evidence="6" key="3">
    <citation type="submission" date="2018-08" db="UniProtKB">
        <authorList>
            <consortium name="EnsemblPlants"/>
        </authorList>
    </citation>
    <scope>IDENTIFICATION</scope>
    <source>
        <strain evidence="6">cv. Bd21</strain>
    </source>
</reference>
<evidence type="ECO:0000313" key="7">
    <source>
        <dbReference type="Proteomes" id="UP000008810"/>
    </source>
</evidence>
<dbReference type="SUPFAM" id="SSF54695">
    <property type="entry name" value="POZ domain"/>
    <property type="match status" value="1"/>
</dbReference>
<organism evidence="5">
    <name type="scientific">Brachypodium distachyon</name>
    <name type="common">Purple false brome</name>
    <name type="synonym">Trachynia distachya</name>
    <dbReference type="NCBI Taxonomy" id="15368"/>
    <lineage>
        <taxon>Eukaryota</taxon>
        <taxon>Viridiplantae</taxon>
        <taxon>Streptophyta</taxon>
        <taxon>Embryophyta</taxon>
        <taxon>Tracheophyta</taxon>
        <taxon>Spermatophyta</taxon>
        <taxon>Magnoliopsida</taxon>
        <taxon>Liliopsida</taxon>
        <taxon>Poales</taxon>
        <taxon>Poaceae</taxon>
        <taxon>BOP clade</taxon>
        <taxon>Pooideae</taxon>
        <taxon>Stipodae</taxon>
        <taxon>Brachypodieae</taxon>
        <taxon>Brachypodium</taxon>
    </lineage>
</organism>
<dbReference type="InterPro" id="IPR011333">
    <property type="entry name" value="SKP1/BTB/POZ_sf"/>
</dbReference>
<dbReference type="STRING" id="15368.A0A0Q3J2Y4"/>
<dbReference type="PANTHER" id="PTHR46336:SF21">
    <property type="entry name" value="OS02G0260700 PROTEIN"/>
    <property type="match status" value="1"/>
</dbReference>
<dbReference type="Proteomes" id="UP000008810">
    <property type="component" value="Chromosome 1"/>
</dbReference>
<evidence type="ECO:0000256" key="3">
    <source>
        <dbReference type="ARBA" id="ARBA00022786"/>
    </source>
</evidence>
<dbReference type="Gene3D" id="3.30.710.10">
    <property type="entry name" value="Potassium Channel Kv1.1, Chain A"/>
    <property type="match status" value="1"/>
</dbReference>
<reference evidence="5 6" key="1">
    <citation type="journal article" date="2010" name="Nature">
        <title>Genome sequencing and analysis of the model grass Brachypodium distachyon.</title>
        <authorList>
            <consortium name="International Brachypodium Initiative"/>
        </authorList>
    </citation>
    <scope>NUCLEOTIDE SEQUENCE [LARGE SCALE GENOMIC DNA]</scope>
    <source>
        <strain evidence="5 6">Bd21</strain>
    </source>
</reference>
<evidence type="ECO:0000256" key="2">
    <source>
        <dbReference type="ARBA" id="ARBA00004906"/>
    </source>
</evidence>
<dbReference type="SMART" id="SM00225">
    <property type="entry name" value="BTB"/>
    <property type="match status" value="1"/>
</dbReference>
<dbReference type="Gramene" id="KQK12307">
    <property type="protein sequence ID" value="KQK12307"/>
    <property type="gene ID" value="BRADI_1g02840v3"/>
</dbReference>
<comment type="function">
    <text evidence="1">May act as a substrate-specific adapter of an E3 ubiquitin-protein ligase complex (CUL3-RBX1-BTB) which mediates the ubiquitination and subsequent proteasomal degradation of target proteins.</text>
</comment>
<dbReference type="Pfam" id="PF07707">
    <property type="entry name" value="BACK"/>
    <property type="match status" value="1"/>
</dbReference>
<dbReference type="Pfam" id="PF00651">
    <property type="entry name" value="BTB"/>
    <property type="match status" value="1"/>
</dbReference>
<dbReference type="AlphaFoldDB" id="A0A0Q3J2Y4"/>